<dbReference type="WBParaSite" id="MBELARI_LOCUS20214.1">
    <property type="protein sequence ID" value="MBELARI_LOCUS20214.1"/>
    <property type="gene ID" value="MBELARI_LOCUS20214"/>
</dbReference>
<proteinExistence type="predicted"/>
<reference evidence="3" key="1">
    <citation type="submission" date="2024-02" db="UniProtKB">
        <authorList>
            <consortium name="WormBaseParasite"/>
        </authorList>
    </citation>
    <scope>IDENTIFICATION</scope>
</reference>
<dbReference type="Gene3D" id="2.40.160.110">
    <property type="match status" value="1"/>
</dbReference>
<organism evidence="2 3">
    <name type="scientific">Mesorhabditis belari</name>
    <dbReference type="NCBI Taxonomy" id="2138241"/>
    <lineage>
        <taxon>Eukaryota</taxon>
        <taxon>Metazoa</taxon>
        <taxon>Ecdysozoa</taxon>
        <taxon>Nematoda</taxon>
        <taxon>Chromadorea</taxon>
        <taxon>Rhabditida</taxon>
        <taxon>Rhabditina</taxon>
        <taxon>Rhabditomorpha</taxon>
        <taxon>Rhabditoidea</taxon>
        <taxon>Rhabditidae</taxon>
        <taxon>Mesorhabditinae</taxon>
        <taxon>Mesorhabditis</taxon>
    </lineage>
</organism>
<keyword evidence="2" id="KW-1185">Reference proteome</keyword>
<dbReference type="Proteomes" id="UP000887575">
    <property type="component" value="Unassembled WGS sequence"/>
</dbReference>
<keyword evidence="1" id="KW-0472">Membrane</keyword>
<evidence type="ECO:0000256" key="1">
    <source>
        <dbReference type="SAM" id="Phobius"/>
    </source>
</evidence>
<evidence type="ECO:0000313" key="3">
    <source>
        <dbReference type="WBParaSite" id="MBELARI_LOCUS20214.1"/>
    </source>
</evidence>
<evidence type="ECO:0000313" key="2">
    <source>
        <dbReference type="Proteomes" id="UP000887575"/>
    </source>
</evidence>
<feature type="transmembrane region" description="Helical" evidence="1">
    <location>
        <begin position="234"/>
        <end position="253"/>
    </location>
</feature>
<sequence length="270" mass="31158">MVNNTLAYRQIYTLTVVRDFLSSALLLAALLGDFVSAEHSKASKATPFFLEETHEIGLKNKDGIPCLSLAFRAEIVNYNTDLNHSMPFDFTAADLKGNCAEDLKRNAYISATIKHNNLTKRLQFYFHTKNIYIKQYEELRWQMRKVIYSETSDGETIYFESRNASIVMSAPLNQKFVCRDKLNVTLFNPVYKDVVIVFPPEIVAQPYGLKSNLFICERTRKRSLRESFNTKTTIFSGVVLALSSIAMIVWHSVRRHMMPDRKQEYLNINE</sequence>
<dbReference type="AlphaFoldDB" id="A0AAF3F122"/>
<keyword evidence="1" id="KW-0812">Transmembrane</keyword>
<protein>
    <submittedName>
        <fullName evidence="3">Uncharacterized protein</fullName>
    </submittedName>
</protein>
<name>A0AAF3F122_9BILA</name>
<accession>A0AAF3F122</accession>
<keyword evidence="1" id="KW-1133">Transmembrane helix</keyword>